<sequence length="981" mass="107579">MFTNNKISKSVRLALAFGAASTLAFAGSVSAQEDEDEEEVESDRPERIQVVGSRIRTDGLDSATPIDIISAELATEQGLNTLGELLRTATIATGSNQLIASQSVGAVTPGGAGAESISMRGLGANRTLVLLNGRRAGPAGTRGQVSAFDMNALPVSAVERVEILKDGASSLYGSDAVAGVINIITKRGDESAINVSGSQPLETGGENFRVNGTWGKSFDRGSFRLVADYNLQTELQRGDRDHYECGQRYVFSPETGQQVDPVDPRTGNPHCNDLPYGMWLWDAGAPNYLSQVTYFDHTGYFADNPVPVYEQTQVGDIAAPEGWFPAGYDRPSDAWINSDHPFQYLETMIPETEVTSVFMQGDYDLSDTISMYAELLHSRRETTTNGYRQFWEPFIPAWIGLVDGWDGYVYLDPTAVTDHSGNVTTVDYSRAVLGFEGSLGYWNWDVSYQRTVNSGEYQQKIILDDALVMAANAVWGDPCEGEFSPISNRPCYAIDFFTPDYIFGNFDQGTRDFLFDTETGKTIYKQDTLDAYITGDLYDLPAGTLATAIGFSYQTDEIQDTPGEMTLQGNSWGMTSSGITAGKSNTKAVYAEINAPLLRDLPFIEALDVTGSVRHTDVSTYGTGDTFKLSSNWTIGNGFRLRASRGTSFRSPALYELFLQDQTSFFQQTSDPCFDWAERLDAGTLNPIAAANCQSDGIPADYASNYGSATAITRGGAGTLEAETSVSEGIGLVWSSEDDRFAGSVDYYDVTIRNQINNLSGPDILSLCYNSENFETEPYCNQFDRNDGGEAGDNFNIVETYGGYENIAEQRVRGADVVFTYMDETRFGGLRVRLDHTIQFERSVKRLPNSENINSVGRLGSPKHSGTLNIGLVRDALSFNYALRYVSKVSNDSLYTNGAFGTYRGEEVRFVASAPTTVYHTFSVNREFGDGVDLTFGVNNLFDKKPPKGSPSRAYVTGNAMMYSQYDQIGRRVFFNLGYTF</sequence>
<comment type="caution">
    <text evidence="15">The sequence shown here is derived from an EMBL/GenBank/DDBJ whole genome shotgun (WGS) entry which is preliminary data.</text>
</comment>
<evidence type="ECO:0000256" key="9">
    <source>
        <dbReference type="PROSITE-ProRule" id="PRU01360"/>
    </source>
</evidence>
<dbReference type="GO" id="GO:0009279">
    <property type="term" value="C:cell outer membrane"/>
    <property type="evidence" value="ECO:0007669"/>
    <property type="project" value="UniProtKB-SubCell"/>
</dbReference>
<evidence type="ECO:0000256" key="7">
    <source>
        <dbReference type="ARBA" id="ARBA00023136"/>
    </source>
</evidence>
<keyword evidence="16" id="KW-1185">Reference proteome</keyword>
<evidence type="ECO:0000256" key="12">
    <source>
        <dbReference type="SAM" id="SignalP"/>
    </source>
</evidence>
<dbReference type="InterPro" id="IPR037066">
    <property type="entry name" value="Plug_dom_sf"/>
</dbReference>
<evidence type="ECO:0000313" key="16">
    <source>
        <dbReference type="Proteomes" id="UP000288395"/>
    </source>
</evidence>
<keyword evidence="6 11" id="KW-0798">TonB box</keyword>
<evidence type="ECO:0000256" key="11">
    <source>
        <dbReference type="RuleBase" id="RU003357"/>
    </source>
</evidence>
<protein>
    <submittedName>
        <fullName evidence="15">TonB-dependent receptor</fullName>
    </submittedName>
</protein>
<dbReference type="OrthoDB" id="176248at2"/>
<dbReference type="InterPro" id="IPR000531">
    <property type="entry name" value="Beta-barrel_TonB"/>
</dbReference>
<evidence type="ECO:0000256" key="2">
    <source>
        <dbReference type="ARBA" id="ARBA00022448"/>
    </source>
</evidence>
<dbReference type="PANTHER" id="PTHR47234:SF2">
    <property type="entry name" value="TONB-DEPENDENT RECEPTOR"/>
    <property type="match status" value="1"/>
</dbReference>
<keyword evidence="4 9" id="KW-0812">Transmembrane</keyword>
<evidence type="ECO:0000313" key="15">
    <source>
        <dbReference type="EMBL" id="RUO22315.1"/>
    </source>
</evidence>
<gene>
    <name evidence="15" type="ORF">CWE08_03775</name>
</gene>
<comment type="similarity">
    <text evidence="9 11">Belongs to the TonB-dependent receptor family.</text>
</comment>
<dbReference type="InterPro" id="IPR010917">
    <property type="entry name" value="TonB_rcpt_CS"/>
</dbReference>
<dbReference type="PROSITE" id="PS52016">
    <property type="entry name" value="TONB_DEPENDENT_REC_3"/>
    <property type="match status" value="1"/>
</dbReference>
<evidence type="ECO:0000256" key="8">
    <source>
        <dbReference type="ARBA" id="ARBA00023237"/>
    </source>
</evidence>
<comment type="subcellular location">
    <subcellularLocation>
        <location evidence="1 9">Cell outer membrane</location>
        <topology evidence="1 9">Multi-pass membrane protein</topology>
    </subcellularLocation>
</comment>
<accession>A0A432VZZ7</accession>
<dbReference type="Proteomes" id="UP000288395">
    <property type="component" value="Unassembled WGS sequence"/>
</dbReference>
<feature type="short sequence motif" description="TonB C-terminal box" evidence="10">
    <location>
        <begin position="964"/>
        <end position="981"/>
    </location>
</feature>
<keyword evidence="2 9" id="KW-0813">Transport</keyword>
<evidence type="ECO:0000256" key="3">
    <source>
        <dbReference type="ARBA" id="ARBA00022452"/>
    </source>
</evidence>
<dbReference type="Gene3D" id="2.170.130.10">
    <property type="entry name" value="TonB-dependent receptor, plug domain"/>
    <property type="match status" value="1"/>
</dbReference>
<dbReference type="EMBL" id="PIPJ01000002">
    <property type="protein sequence ID" value="RUO22315.1"/>
    <property type="molecule type" value="Genomic_DNA"/>
</dbReference>
<dbReference type="Pfam" id="PF07715">
    <property type="entry name" value="Plug"/>
    <property type="match status" value="1"/>
</dbReference>
<keyword evidence="5 12" id="KW-0732">Signal</keyword>
<feature type="domain" description="TonB-dependent receptor plug" evidence="14">
    <location>
        <begin position="61"/>
        <end position="180"/>
    </location>
</feature>
<dbReference type="InterPro" id="IPR012910">
    <property type="entry name" value="Plug_dom"/>
</dbReference>
<dbReference type="Gene3D" id="2.40.170.20">
    <property type="entry name" value="TonB-dependent receptor, beta-barrel domain"/>
    <property type="match status" value="1"/>
</dbReference>
<dbReference type="Pfam" id="PF00593">
    <property type="entry name" value="TonB_dep_Rec_b-barrel"/>
    <property type="match status" value="1"/>
</dbReference>
<evidence type="ECO:0000256" key="6">
    <source>
        <dbReference type="ARBA" id="ARBA00023077"/>
    </source>
</evidence>
<dbReference type="InterPro" id="IPR036942">
    <property type="entry name" value="Beta-barrel_TonB_sf"/>
</dbReference>
<feature type="domain" description="TonB-dependent receptor-like beta-barrel" evidence="13">
    <location>
        <begin position="418"/>
        <end position="941"/>
    </location>
</feature>
<dbReference type="RefSeq" id="WP_126765770.1">
    <property type="nucleotide sequence ID" value="NZ_PIPJ01000002.1"/>
</dbReference>
<name>A0A432VZZ7_9GAMM</name>
<keyword evidence="15" id="KW-0675">Receptor</keyword>
<dbReference type="PROSITE" id="PS01156">
    <property type="entry name" value="TONB_DEPENDENT_REC_2"/>
    <property type="match status" value="1"/>
</dbReference>
<evidence type="ECO:0000256" key="1">
    <source>
        <dbReference type="ARBA" id="ARBA00004571"/>
    </source>
</evidence>
<feature type="signal peptide" evidence="12">
    <location>
        <begin position="1"/>
        <end position="26"/>
    </location>
</feature>
<evidence type="ECO:0000256" key="4">
    <source>
        <dbReference type="ARBA" id="ARBA00022692"/>
    </source>
</evidence>
<organism evidence="15 16">
    <name type="scientific">Aliidiomarina iranensis</name>
    <dbReference type="NCBI Taxonomy" id="1434071"/>
    <lineage>
        <taxon>Bacteria</taxon>
        <taxon>Pseudomonadati</taxon>
        <taxon>Pseudomonadota</taxon>
        <taxon>Gammaproteobacteria</taxon>
        <taxon>Alteromonadales</taxon>
        <taxon>Idiomarinaceae</taxon>
        <taxon>Aliidiomarina</taxon>
    </lineage>
</organism>
<keyword evidence="8 9" id="KW-0998">Cell outer membrane</keyword>
<evidence type="ECO:0000259" key="13">
    <source>
        <dbReference type="Pfam" id="PF00593"/>
    </source>
</evidence>
<dbReference type="SUPFAM" id="SSF56935">
    <property type="entry name" value="Porins"/>
    <property type="match status" value="1"/>
</dbReference>
<dbReference type="InterPro" id="IPR039426">
    <property type="entry name" value="TonB-dep_rcpt-like"/>
</dbReference>
<dbReference type="AlphaFoldDB" id="A0A432VZZ7"/>
<reference evidence="16" key="1">
    <citation type="journal article" date="2018" name="Front. Microbiol.">
        <title>Genome-Based Analysis Reveals the Taxonomy and Diversity of the Family Idiomarinaceae.</title>
        <authorList>
            <person name="Liu Y."/>
            <person name="Lai Q."/>
            <person name="Shao Z."/>
        </authorList>
    </citation>
    <scope>NUCLEOTIDE SEQUENCE [LARGE SCALE GENOMIC DNA]</scope>
    <source>
        <strain evidence="16">GBPy7</strain>
    </source>
</reference>
<keyword evidence="7 9" id="KW-0472">Membrane</keyword>
<dbReference type="PANTHER" id="PTHR47234">
    <property type="match status" value="1"/>
</dbReference>
<proteinExistence type="inferred from homology"/>
<evidence type="ECO:0000259" key="14">
    <source>
        <dbReference type="Pfam" id="PF07715"/>
    </source>
</evidence>
<evidence type="ECO:0000256" key="10">
    <source>
        <dbReference type="PROSITE-ProRule" id="PRU10144"/>
    </source>
</evidence>
<feature type="chain" id="PRO_5019021836" evidence="12">
    <location>
        <begin position="27"/>
        <end position="981"/>
    </location>
</feature>
<keyword evidence="3 9" id="KW-1134">Transmembrane beta strand</keyword>
<evidence type="ECO:0000256" key="5">
    <source>
        <dbReference type="ARBA" id="ARBA00022729"/>
    </source>
</evidence>